<evidence type="ECO:0000256" key="3">
    <source>
        <dbReference type="ARBA" id="ARBA00022801"/>
    </source>
</evidence>
<keyword evidence="3" id="KW-0378">Hydrolase</keyword>
<keyword evidence="5" id="KW-0472">Membrane</keyword>
<dbReference type="InterPro" id="IPR045063">
    <property type="entry name" value="Dynamin_N"/>
</dbReference>
<dbReference type="AlphaFoldDB" id="A0A101NS95"/>
<reference evidence="7 8" key="1">
    <citation type="submission" date="2015-10" db="EMBL/GenBank/DDBJ databases">
        <title>Draft genome sequence of Streptomyces cellostaticus DSM 40189, type strain for the species Streptomyces cellostaticus.</title>
        <authorList>
            <person name="Ruckert C."/>
            <person name="Winkler A."/>
            <person name="Kalinowski J."/>
            <person name="Kampfer P."/>
            <person name="Glaeser S."/>
        </authorList>
    </citation>
    <scope>NUCLEOTIDE SEQUENCE [LARGE SCALE GENOMIC DNA]</scope>
    <source>
        <strain evidence="7 8">DSM 40189</strain>
    </source>
</reference>
<keyword evidence="2" id="KW-0547">Nucleotide-binding</keyword>
<sequence length="376" mass="41026">MTNQLKAVRQGELRMAVVAPMKAGKSTLVNAIAGYELLPARAAAMTTLPTRIVLERAVGQDALRSGGNDPFGPVLEVAEEDAELFGVLLAALREQLRTDTAAVKDKFPHLEELLQDIAEGRVSPVSTHYEGKRAVQQALMLLNDLVRLAGVLLPGDRVRELSDSPVVRTPYWTPEAVEETGPGQLVIVDTPGPDEDDLSAVLGDIVSRQLSESHIVLVILDYTKMGGQSDALIRDLMEPLLRAVGQDKLFAVVNKIDQRKKKSDMSDEELARSVAFNLGLGDAAHDRIFTTAADRALMSVGVLADLERRGSSFEAAQSESALQLLQLAHPLTWEDDLEEADADEMRNLARVAWKRSGLPRLLFTDAPITGERRVPF</sequence>
<proteinExistence type="predicted"/>
<evidence type="ECO:0000313" key="7">
    <source>
        <dbReference type="EMBL" id="KUM98411.1"/>
    </source>
</evidence>
<dbReference type="PANTHER" id="PTHR10465">
    <property type="entry name" value="TRANSMEMBRANE GTPASE FZO1"/>
    <property type="match status" value="1"/>
</dbReference>
<comment type="subcellular location">
    <subcellularLocation>
        <location evidence="1">Membrane</location>
    </subcellularLocation>
</comment>
<keyword evidence="8" id="KW-1185">Reference proteome</keyword>
<evidence type="ECO:0000256" key="1">
    <source>
        <dbReference type="ARBA" id="ARBA00004370"/>
    </source>
</evidence>
<feature type="domain" description="Dynamin N-terminal" evidence="6">
    <location>
        <begin position="16"/>
        <end position="232"/>
    </location>
</feature>
<keyword evidence="4" id="KW-0342">GTP-binding</keyword>
<protein>
    <recommendedName>
        <fullName evidence="6">Dynamin N-terminal domain-containing protein</fullName>
    </recommendedName>
</protein>
<comment type="caution">
    <text evidence="7">The sequence shown here is derived from an EMBL/GenBank/DDBJ whole genome shotgun (WGS) entry which is preliminary data.</text>
</comment>
<gene>
    <name evidence="7" type="ORF">AQI88_03280</name>
</gene>
<name>A0A101NS95_9ACTN</name>
<dbReference type="GO" id="GO:0003924">
    <property type="term" value="F:GTPase activity"/>
    <property type="evidence" value="ECO:0007669"/>
    <property type="project" value="InterPro"/>
</dbReference>
<dbReference type="EMBL" id="LMWL01000005">
    <property type="protein sequence ID" value="KUM98411.1"/>
    <property type="molecule type" value="Genomic_DNA"/>
</dbReference>
<dbReference type="PANTHER" id="PTHR10465:SF0">
    <property type="entry name" value="SARCALUMENIN"/>
    <property type="match status" value="1"/>
</dbReference>
<evidence type="ECO:0000256" key="2">
    <source>
        <dbReference type="ARBA" id="ARBA00022741"/>
    </source>
</evidence>
<dbReference type="GO" id="GO:0005525">
    <property type="term" value="F:GTP binding"/>
    <property type="evidence" value="ECO:0007669"/>
    <property type="project" value="UniProtKB-KW"/>
</dbReference>
<evidence type="ECO:0000313" key="8">
    <source>
        <dbReference type="Proteomes" id="UP000054241"/>
    </source>
</evidence>
<evidence type="ECO:0000256" key="4">
    <source>
        <dbReference type="ARBA" id="ARBA00023134"/>
    </source>
</evidence>
<dbReference type="GO" id="GO:0008053">
    <property type="term" value="P:mitochondrial fusion"/>
    <property type="evidence" value="ECO:0007669"/>
    <property type="project" value="TreeGrafter"/>
</dbReference>
<dbReference type="InterPro" id="IPR027094">
    <property type="entry name" value="Mitofusin_fam"/>
</dbReference>
<dbReference type="Pfam" id="PF00350">
    <property type="entry name" value="Dynamin_N"/>
    <property type="match status" value="1"/>
</dbReference>
<evidence type="ECO:0000256" key="5">
    <source>
        <dbReference type="ARBA" id="ARBA00023136"/>
    </source>
</evidence>
<dbReference type="SUPFAM" id="SSF52540">
    <property type="entry name" value="P-loop containing nucleoside triphosphate hydrolases"/>
    <property type="match status" value="1"/>
</dbReference>
<dbReference type="Proteomes" id="UP000054241">
    <property type="component" value="Unassembled WGS sequence"/>
</dbReference>
<dbReference type="STRING" id="67285.AQI88_03280"/>
<dbReference type="Gene3D" id="3.40.50.300">
    <property type="entry name" value="P-loop containing nucleotide triphosphate hydrolases"/>
    <property type="match status" value="1"/>
</dbReference>
<accession>A0A101NS95</accession>
<evidence type="ECO:0000259" key="6">
    <source>
        <dbReference type="Pfam" id="PF00350"/>
    </source>
</evidence>
<dbReference type="GO" id="GO:0016020">
    <property type="term" value="C:membrane"/>
    <property type="evidence" value="ECO:0007669"/>
    <property type="project" value="UniProtKB-SubCell"/>
</dbReference>
<dbReference type="InterPro" id="IPR027417">
    <property type="entry name" value="P-loop_NTPase"/>
</dbReference>
<organism evidence="7 8">
    <name type="scientific">Streptomyces cellostaticus</name>
    <dbReference type="NCBI Taxonomy" id="67285"/>
    <lineage>
        <taxon>Bacteria</taxon>
        <taxon>Bacillati</taxon>
        <taxon>Actinomycetota</taxon>
        <taxon>Actinomycetes</taxon>
        <taxon>Kitasatosporales</taxon>
        <taxon>Streptomycetaceae</taxon>
        <taxon>Streptomyces</taxon>
    </lineage>
</organism>